<dbReference type="Pfam" id="PF00498">
    <property type="entry name" value="FHA"/>
    <property type="match status" value="1"/>
</dbReference>
<feature type="domain" description="FHA" evidence="1">
    <location>
        <begin position="30"/>
        <end position="80"/>
    </location>
</feature>
<evidence type="ECO:0000313" key="2">
    <source>
        <dbReference type="EMBL" id="PRC06429.1"/>
    </source>
</evidence>
<dbReference type="EMBL" id="PCQE01000011">
    <property type="protein sequence ID" value="PRC06429.1"/>
    <property type="molecule type" value="Genomic_DNA"/>
</dbReference>
<dbReference type="PROSITE" id="PS50006">
    <property type="entry name" value="FHA_DOMAIN"/>
    <property type="match status" value="1"/>
</dbReference>
<accession>A0A2S9DV37</accession>
<dbReference type="InterPro" id="IPR008984">
    <property type="entry name" value="SMAD_FHA_dom_sf"/>
</dbReference>
<dbReference type="AlphaFoldDB" id="A0A2S9DV37"/>
<dbReference type="InterPro" id="IPR046883">
    <property type="entry name" value="T6SS_FHA_C"/>
</dbReference>
<dbReference type="CDD" id="cd00060">
    <property type="entry name" value="FHA"/>
    <property type="match status" value="1"/>
</dbReference>
<proteinExistence type="predicted"/>
<dbReference type="SUPFAM" id="SSF49879">
    <property type="entry name" value="SMAD/FHA domain"/>
    <property type="match status" value="1"/>
</dbReference>
<dbReference type="InterPro" id="IPR000253">
    <property type="entry name" value="FHA_dom"/>
</dbReference>
<name>A0A2S9DV37_PSECE</name>
<gene>
    <name evidence="2" type="ORF">CQ006_09135</name>
</gene>
<comment type="caution">
    <text evidence="2">The sequence shown here is derived from an EMBL/GenBank/DDBJ whole genome shotgun (WGS) entry which is preliminary data.</text>
</comment>
<organism evidence="2 3">
    <name type="scientific">Pseudomonas cedrina</name>
    <dbReference type="NCBI Taxonomy" id="651740"/>
    <lineage>
        <taxon>Bacteria</taxon>
        <taxon>Pseudomonadati</taxon>
        <taxon>Pseudomonadota</taxon>
        <taxon>Gammaproteobacteria</taxon>
        <taxon>Pseudomonadales</taxon>
        <taxon>Pseudomonadaceae</taxon>
        <taxon>Pseudomonas</taxon>
    </lineage>
</organism>
<dbReference type="Proteomes" id="UP000239458">
    <property type="component" value="Unassembled WGS sequence"/>
</dbReference>
<dbReference type="RefSeq" id="WP_105227075.1">
    <property type="nucleotide sequence ID" value="NZ_PCQE01000011.1"/>
</dbReference>
<dbReference type="NCBIfam" id="TIGR03354">
    <property type="entry name" value="VI_FHA"/>
    <property type="match status" value="1"/>
</dbReference>
<evidence type="ECO:0000313" key="3">
    <source>
        <dbReference type="Proteomes" id="UP000239458"/>
    </source>
</evidence>
<evidence type="ECO:0000259" key="1">
    <source>
        <dbReference type="PROSITE" id="PS50006"/>
    </source>
</evidence>
<dbReference type="Gene3D" id="2.60.200.20">
    <property type="match status" value="1"/>
</dbReference>
<protein>
    <submittedName>
        <fullName evidence="2">Type VI secretion system-associated FHA domain protein TagH</fullName>
    </submittedName>
</protein>
<sequence>MKMQLVFEICAPESEKNVPLARKVFDVSGGVIGRGSECDWVIPDASRVLSSHHGLVAYREGRYFLTDISRNGIRVAGSHERLRKGHARLISDGEVFELGALTIRARLLEPPQPAGGLQAASAVTIPEDAFLSLGPSHQLDLDCRMHAFSQDLEALNESADEQQVWTDRYGADREHVVFPRREEPAVEVATVQAAMTVPTDEEFWPQFAAALGLDLNTLDQPGRQALAIKVACLFRLTIEGLQQSLRTRDELNNELDTAPFGSHGVGLNPLKACSDIDAAVAAMLDISALGQMPAVRAITQAHRELQAHQIALLAACRSTLRNARAAFEPSYLLGCFESSGKSVGFFSDGGHWRAYQRHYQRLVAQERLNDRPLGGDFAKAYEEQVRLISSLHIDFPG</sequence>
<dbReference type="Pfam" id="PF20232">
    <property type="entry name" value="T6SS_FHA_C"/>
    <property type="match status" value="1"/>
</dbReference>
<reference evidence="2 3" key="1">
    <citation type="submission" date="2017-09" db="EMBL/GenBank/DDBJ databases">
        <title>Genomic, metabolic, and phenotypic characteristics of bacterial isolates from the natural microbiome of the model nematode Caenorhabditis elegans.</title>
        <authorList>
            <person name="Zimmermann J."/>
            <person name="Obeng N."/>
            <person name="Yang W."/>
            <person name="Obeng O."/>
            <person name="Kissoyan K."/>
            <person name="Pees B."/>
            <person name="Dirksen P."/>
            <person name="Hoppner M."/>
            <person name="Franke A."/>
            <person name="Rosenstiel P."/>
            <person name="Leippe M."/>
            <person name="Dierking K."/>
            <person name="Kaleta C."/>
            <person name="Schulenburg H."/>
        </authorList>
    </citation>
    <scope>NUCLEOTIDE SEQUENCE [LARGE SCALE GENOMIC DNA]</scope>
    <source>
        <strain evidence="2 3">MYb184</strain>
    </source>
</reference>
<dbReference type="InterPro" id="IPR017735">
    <property type="entry name" value="T6SS_FHA"/>
</dbReference>